<gene>
    <name evidence="2" type="ORF">X975_02115</name>
</gene>
<feature type="chain" id="PRO_5001829115" evidence="1">
    <location>
        <begin position="30"/>
        <end position="62"/>
    </location>
</feature>
<reference evidence="2 3" key="1">
    <citation type="submission" date="2013-11" db="EMBL/GenBank/DDBJ databases">
        <title>Genome sequencing of Stegodyphus mimosarum.</title>
        <authorList>
            <person name="Bechsgaard J."/>
        </authorList>
    </citation>
    <scope>NUCLEOTIDE SEQUENCE [LARGE SCALE GENOMIC DNA]</scope>
</reference>
<proteinExistence type="predicted"/>
<organism evidence="2 3">
    <name type="scientific">Stegodyphus mimosarum</name>
    <name type="common">African social velvet spider</name>
    <dbReference type="NCBI Taxonomy" id="407821"/>
    <lineage>
        <taxon>Eukaryota</taxon>
        <taxon>Metazoa</taxon>
        <taxon>Ecdysozoa</taxon>
        <taxon>Arthropoda</taxon>
        <taxon>Chelicerata</taxon>
        <taxon>Arachnida</taxon>
        <taxon>Araneae</taxon>
        <taxon>Araneomorphae</taxon>
        <taxon>Entelegynae</taxon>
        <taxon>Eresoidea</taxon>
        <taxon>Eresidae</taxon>
        <taxon>Stegodyphus</taxon>
    </lineage>
</organism>
<evidence type="ECO:0000313" key="3">
    <source>
        <dbReference type="Proteomes" id="UP000054359"/>
    </source>
</evidence>
<feature type="signal peptide" evidence="1">
    <location>
        <begin position="1"/>
        <end position="29"/>
    </location>
</feature>
<protein>
    <submittedName>
        <fullName evidence="2">Uncharacterized protein</fullName>
    </submittedName>
</protein>
<sequence>MHVVYKNQVLLTWMVVYVLAILLVSKADSQSPDCARHCRIHRVSNGNCRCRTELFTKKRSMT</sequence>
<name>A0A087SXM7_STEMI</name>
<dbReference type="OrthoDB" id="6437337at2759"/>
<feature type="non-terminal residue" evidence="2">
    <location>
        <position position="62"/>
    </location>
</feature>
<keyword evidence="3" id="KW-1185">Reference proteome</keyword>
<dbReference type="EMBL" id="KK112428">
    <property type="protein sequence ID" value="KFM57616.1"/>
    <property type="molecule type" value="Genomic_DNA"/>
</dbReference>
<dbReference type="Proteomes" id="UP000054359">
    <property type="component" value="Unassembled WGS sequence"/>
</dbReference>
<accession>A0A087SXM7</accession>
<evidence type="ECO:0000313" key="2">
    <source>
        <dbReference type="EMBL" id="KFM57616.1"/>
    </source>
</evidence>
<keyword evidence="1" id="KW-0732">Signal</keyword>
<dbReference type="AlphaFoldDB" id="A0A087SXM7"/>
<evidence type="ECO:0000256" key="1">
    <source>
        <dbReference type="SAM" id="SignalP"/>
    </source>
</evidence>